<protein>
    <submittedName>
        <fullName evidence="1">Uncharacterized protein</fullName>
    </submittedName>
</protein>
<dbReference type="EMBL" id="RCHU02000008">
    <property type="protein sequence ID" value="KAL3581725.1"/>
    <property type="molecule type" value="Genomic_DNA"/>
</dbReference>
<gene>
    <name evidence="1" type="ORF">D5086_016057</name>
</gene>
<evidence type="ECO:0000313" key="1">
    <source>
        <dbReference type="EMBL" id="KAL3581725.1"/>
    </source>
</evidence>
<proteinExistence type="predicted"/>
<dbReference type="Proteomes" id="UP000309997">
    <property type="component" value="Unassembled WGS sequence"/>
</dbReference>
<sequence>MASIKIYAVAAYVCVIIFHACKAAGQGSLPKFPAILIFGDSTVDTGNNNYINTLLKANFSPYGQNYPGQKATGRFSDGELVPDMLASALKIKEAVPPFLDPNLSDAEVITGVSFASAGAGYDYQTNTLLNAIPVPKQIDMFRDYIARLEGIVGEEKAKQIIGGAFVLISAGSNDILTRPFNLHYSFQDTMLDIVQNFTKELHGLGCRSMAVAGLPPVGYAPIEKTIQLATKLLLPVDLKWVDNINSYAQSYNKELVKVLAQAQATFSGSKIVYADVYEPLDDMVKNPERYGFVETKRGCCGTGLFELGPLCGPTIPTCGKSLASKFLFWDAVHPSTSTYRVIAKLIEKERRSSHAASRPSAIRLSMENTKLYVVPVYILAIFFNTDNAAILVFGDSTVDAGNNNYIDTPLKANFFPYGQNCPGQKATARFSDGELVPDMLASALKIKEAVPPFLDTNLSDAEVITGVSFASAGAKSHTLMYMIHWLT</sequence>
<comment type="caution">
    <text evidence="1">The sequence shown here is derived from an EMBL/GenBank/DDBJ whole genome shotgun (WGS) entry which is preliminary data.</text>
</comment>
<name>A0ACC4BTJ8_POPAL</name>
<reference evidence="1 2" key="1">
    <citation type="journal article" date="2024" name="Plant Biotechnol. J.">
        <title>Genome and CRISPR/Cas9 system of a widespread forest tree (Populus alba) in the world.</title>
        <authorList>
            <person name="Liu Y.J."/>
            <person name="Jiang P.F."/>
            <person name="Han X.M."/>
            <person name="Li X.Y."/>
            <person name="Wang H.M."/>
            <person name="Wang Y.J."/>
            <person name="Wang X.X."/>
            <person name="Zeng Q.Y."/>
        </authorList>
    </citation>
    <scope>NUCLEOTIDE SEQUENCE [LARGE SCALE GENOMIC DNA]</scope>
    <source>
        <strain evidence="2">cv. PAL-ZL1</strain>
    </source>
</reference>
<organism evidence="1 2">
    <name type="scientific">Populus alba</name>
    <name type="common">White poplar</name>
    <dbReference type="NCBI Taxonomy" id="43335"/>
    <lineage>
        <taxon>Eukaryota</taxon>
        <taxon>Viridiplantae</taxon>
        <taxon>Streptophyta</taxon>
        <taxon>Embryophyta</taxon>
        <taxon>Tracheophyta</taxon>
        <taxon>Spermatophyta</taxon>
        <taxon>Magnoliopsida</taxon>
        <taxon>eudicotyledons</taxon>
        <taxon>Gunneridae</taxon>
        <taxon>Pentapetalae</taxon>
        <taxon>rosids</taxon>
        <taxon>fabids</taxon>
        <taxon>Malpighiales</taxon>
        <taxon>Salicaceae</taxon>
        <taxon>Saliceae</taxon>
        <taxon>Populus</taxon>
    </lineage>
</organism>
<keyword evidence="2" id="KW-1185">Reference proteome</keyword>
<accession>A0ACC4BTJ8</accession>
<evidence type="ECO:0000313" key="2">
    <source>
        <dbReference type="Proteomes" id="UP000309997"/>
    </source>
</evidence>